<accession>A0A1D2NAU8</accession>
<keyword evidence="3" id="KW-1185">Reference proteome</keyword>
<dbReference type="GO" id="GO:0019005">
    <property type="term" value="C:SCF ubiquitin ligase complex"/>
    <property type="evidence" value="ECO:0007669"/>
    <property type="project" value="TreeGrafter"/>
</dbReference>
<dbReference type="PANTHER" id="PTHR13318">
    <property type="entry name" value="PARTNER OF PAIRED, ISOFORM B-RELATED"/>
    <property type="match status" value="1"/>
</dbReference>
<dbReference type="InterPro" id="IPR036047">
    <property type="entry name" value="F-box-like_dom_sf"/>
</dbReference>
<reference evidence="2 3" key="1">
    <citation type="journal article" date="2016" name="Genome Biol. Evol.">
        <title>Gene Family Evolution Reflects Adaptation to Soil Environmental Stressors in the Genome of the Collembolan Orchesella cincta.</title>
        <authorList>
            <person name="Faddeeva-Vakhrusheva A."/>
            <person name="Derks M.F."/>
            <person name="Anvar S.Y."/>
            <person name="Agamennone V."/>
            <person name="Suring W."/>
            <person name="Smit S."/>
            <person name="van Straalen N.M."/>
            <person name="Roelofs D."/>
        </authorList>
    </citation>
    <scope>NUCLEOTIDE SEQUENCE [LARGE SCALE GENOMIC DNA]</scope>
    <source>
        <tissue evidence="2">Mixed pool</tissue>
    </source>
</reference>
<comment type="caution">
    <text evidence="2">The sequence shown here is derived from an EMBL/GenBank/DDBJ whole genome shotgun (WGS) entry which is preliminary data.</text>
</comment>
<dbReference type="SUPFAM" id="SSF81383">
    <property type="entry name" value="F-box domain"/>
    <property type="match status" value="1"/>
</dbReference>
<dbReference type="Proteomes" id="UP000094527">
    <property type="component" value="Unassembled WGS sequence"/>
</dbReference>
<name>A0A1D2NAU8_ORCCI</name>
<evidence type="ECO:0000313" key="2">
    <source>
        <dbReference type="EMBL" id="ODN02379.1"/>
    </source>
</evidence>
<dbReference type="SUPFAM" id="SSF52047">
    <property type="entry name" value="RNI-like"/>
    <property type="match status" value="2"/>
</dbReference>
<evidence type="ECO:0000313" key="3">
    <source>
        <dbReference type="Proteomes" id="UP000094527"/>
    </source>
</evidence>
<dbReference type="InterPro" id="IPR032675">
    <property type="entry name" value="LRR_dom_sf"/>
</dbReference>
<dbReference type="GO" id="GO:0031146">
    <property type="term" value="P:SCF-dependent proteasomal ubiquitin-dependent protein catabolic process"/>
    <property type="evidence" value="ECO:0007669"/>
    <property type="project" value="TreeGrafter"/>
</dbReference>
<dbReference type="OrthoDB" id="8251722at2759"/>
<organism evidence="2 3">
    <name type="scientific">Orchesella cincta</name>
    <name type="common">Springtail</name>
    <name type="synonym">Podura cincta</name>
    <dbReference type="NCBI Taxonomy" id="48709"/>
    <lineage>
        <taxon>Eukaryota</taxon>
        <taxon>Metazoa</taxon>
        <taxon>Ecdysozoa</taxon>
        <taxon>Arthropoda</taxon>
        <taxon>Hexapoda</taxon>
        <taxon>Collembola</taxon>
        <taxon>Entomobryomorpha</taxon>
        <taxon>Entomobryoidea</taxon>
        <taxon>Orchesellidae</taxon>
        <taxon>Orchesellinae</taxon>
        <taxon>Orchesella</taxon>
    </lineage>
</organism>
<gene>
    <name evidence="2" type="ORF">Ocin01_04308</name>
</gene>
<dbReference type="EMBL" id="LJIJ01000114">
    <property type="protein sequence ID" value="ODN02379.1"/>
    <property type="molecule type" value="Genomic_DNA"/>
</dbReference>
<evidence type="ECO:0000256" key="1">
    <source>
        <dbReference type="SAM" id="MobiDB-lite"/>
    </source>
</evidence>
<dbReference type="STRING" id="48709.A0A1D2NAU8"/>
<dbReference type="AlphaFoldDB" id="A0A1D2NAU8"/>
<dbReference type="OMA" id="DIHECEN"/>
<sequence>MSSTSDNGYDSELENMEGAEGGGENEGPIVEVVNNEGSSNMNPLLFPDVISGVLSHLSASEVESCRLVSRLWNIEACKVLKNKRIVVFMDGDAIKVYNNAMKDTTLFPHAQFEICTDLSNEHFAEFWSIFGTQIKSLDLRISSLSWRDFLEVVESNVPNLEKLSLRFLPRQEPRGKIDLESKAPIRSVKQLRLASIPIAMNGSHGAIERLTGLLKLLPNLEVIELLRIKQVCMQSRVSQSLVEVLRKPEVNLPFLKKLNVNLVGITSEVLESLALKRLPLERVEMGLVEGVKATSYKDFLLSLRSTLTHLKISYPETFSNYQPFLEMNDAMKPEECVQVLTKLKSLNMINFKGSINFIHKMPGLTKLIYATNNLKDSIPLGLRRMPYVGHIEDHSLHALKITSPNCPADTISLDAISRCFPYLKSLDLHHVDDEGLGVIYRGLPLLSVLKLISSSCSDQGLTGIPLEICNDMVETGIFTVPTVDLYRRDLYIGSLPFLRTLAVSSPKISDASIAFGVVACKNLKELQIGSPLISDKAIIFLSNRVCKDMDVLDISKCSKLTEQSTFYAHEKLVGKVIVPVSTEGEEQGEPSRAASKKKTLKLQLELEKSDRGMVKMKRGSSASASRMSSPDTLFFEEIETEHYPPFPFQDANRRRNVRIRVHAFRRFDNPFRGRHHMD</sequence>
<dbReference type="Gene3D" id="3.80.10.10">
    <property type="entry name" value="Ribonuclease Inhibitor"/>
    <property type="match status" value="2"/>
</dbReference>
<feature type="region of interest" description="Disordered" evidence="1">
    <location>
        <begin position="1"/>
        <end position="30"/>
    </location>
</feature>
<proteinExistence type="predicted"/>
<protein>
    <submittedName>
        <fullName evidence="2">F-box/LRR-repeat protein 13</fullName>
    </submittedName>
</protein>